<dbReference type="UniPathway" id="UPA00253">
    <property type="reaction ID" value="UER00328"/>
</dbReference>
<dbReference type="GO" id="GO:0071949">
    <property type="term" value="F:FAD binding"/>
    <property type="evidence" value="ECO:0007669"/>
    <property type="project" value="InterPro"/>
</dbReference>
<evidence type="ECO:0000256" key="10">
    <source>
        <dbReference type="ARBA" id="ARBA00047818"/>
    </source>
</evidence>
<evidence type="ECO:0000256" key="2">
    <source>
        <dbReference type="ARBA" id="ARBA00022630"/>
    </source>
</evidence>
<evidence type="ECO:0000256" key="6">
    <source>
        <dbReference type="ARBA" id="ARBA00022857"/>
    </source>
</evidence>
<keyword evidence="9 11" id="KW-0496">Mitochondrion</keyword>
<keyword evidence="6 11" id="KW-0521">NADP</keyword>
<evidence type="ECO:0000259" key="13">
    <source>
        <dbReference type="Pfam" id="PF01494"/>
    </source>
</evidence>
<dbReference type="PANTHER" id="PTHR46028">
    <property type="entry name" value="KYNURENINE 3-MONOOXYGENASE"/>
    <property type="match status" value="1"/>
</dbReference>
<comment type="subcellular location">
    <subcellularLocation>
        <location evidence="11">Mitochondrion outer membrane</location>
    </subcellularLocation>
</comment>
<feature type="transmembrane region" description="Helical" evidence="12">
    <location>
        <begin position="434"/>
        <end position="458"/>
    </location>
</feature>
<keyword evidence="3 11" id="KW-0662">Pyridine nucleotide biosynthesis</keyword>
<organism evidence="14 15">
    <name type="scientific">Metschnikowia bicuspidata</name>
    <dbReference type="NCBI Taxonomy" id="27322"/>
    <lineage>
        <taxon>Eukaryota</taxon>
        <taxon>Fungi</taxon>
        <taxon>Dikarya</taxon>
        <taxon>Ascomycota</taxon>
        <taxon>Saccharomycotina</taxon>
        <taxon>Pichiomycetes</taxon>
        <taxon>Metschnikowiaceae</taxon>
        <taxon>Metschnikowia</taxon>
    </lineage>
</organism>
<dbReference type="EC" id="1.14.13.9" evidence="11"/>
<evidence type="ECO:0000313" key="15">
    <source>
        <dbReference type="Proteomes" id="UP000268321"/>
    </source>
</evidence>
<feature type="domain" description="FAD-binding" evidence="13">
    <location>
        <begin position="4"/>
        <end position="341"/>
    </location>
</feature>
<evidence type="ECO:0000256" key="8">
    <source>
        <dbReference type="ARBA" id="ARBA00023033"/>
    </source>
</evidence>
<dbReference type="FunFam" id="3.50.50.60:FF:000129">
    <property type="entry name" value="Kynurenine 3-monooxygenase"/>
    <property type="match status" value="1"/>
</dbReference>
<keyword evidence="4 11" id="KW-1000">Mitochondrion outer membrane</keyword>
<evidence type="ECO:0000256" key="12">
    <source>
        <dbReference type="SAM" id="Phobius"/>
    </source>
</evidence>
<dbReference type="Gene3D" id="3.50.50.60">
    <property type="entry name" value="FAD/NAD(P)-binding domain"/>
    <property type="match status" value="1"/>
</dbReference>
<dbReference type="EMBL" id="ML004434">
    <property type="protein sequence ID" value="RKP32065.1"/>
    <property type="molecule type" value="Genomic_DNA"/>
</dbReference>
<name>A0A4P9ZGH0_9ASCO</name>
<proteinExistence type="inferred from homology"/>
<dbReference type="InterPro" id="IPR027545">
    <property type="entry name" value="Kynurenine_monooxygenase"/>
</dbReference>
<evidence type="ECO:0000256" key="7">
    <source>
        <dbReference type="ARBA" id="ARBA00023002"/>
    </source>
</evidence>
<dbReference type="OrthoDB" id="10053569at2759"/>
<dbReference type="PANTHER" id="PTHR46028:SF2">
    <property type="entry name" value="KYNURENINE 3-MONOOXYGENASE"/>
    <property type="match status" value="1"/>
</dbReference>
<protein>
    <recommendedName>
        <fullName evidence="11">Kynurenine 3-monooxygenase</fullName>
        <ecNumber evidence="11">1.14.13.9</ecNumber>
    </recommendedName>
    <alternativeName>
        <fullName evidence="11">Biosynthesis of nicotinic acid protein 4</fullName>
    </alternativeName>
    <alternativeName>
        <fullName evidence="11">Kynurenine 3-hydroxylase</fullName>
    </alternativeName>
</protein>
<keyword evidence="8 11" id="KW-0503">Monooxygenase</keyword>
<keyword evidence="15" id="KW-1185">Reference proteome</keyword>
<keyword evidence="7 11" id="KW-0560">Oxidoreductase</keyword>
<keyword evidence="12" id="KW-1133">Transmembrane helix</keyword>
<dbReference type="GO" id="GO:0034354">
    <property type="term" value="P:'de novo' NAD+ biosynthetic process from L-tryptophan"/>
    <property type="evidence" value="ECO:0007669"/>
    <property type="project" value="UniProtKB-UniRule"/>
</dbReference>
<dbReference type="InterPro" id="IPR002938">
    <property type="entry name" value="FAD-bd"/>
</dbReference>
<dbReference type="GO" id="GO:0004502">
    <property type="term" value="F:kynurenine 3-monooxygenase activity"/>
    <property type="evidence" value="ECO:0007669"/>
    <property type="project" value="UniProtKB-UniRule"/>
</dbReference>
<dbReference type="HAMAP" id="MF_01971">
    <property type="entry name" value="Kynurenine_monooxygenase"/>
    <property type="match status" value="1"/>
</dbReference>
<dbReference type="SUPFAM" id="SSF51905">
    <property type="entry name" value="FAD/NAD(P)-binding domain"/>
    <property type="match status" value="1"/>
</dbReference>
<dbReference type="InterPro" id="IPR036188">
    <property type="entry name" value="FAD/NAD-bd_sf"/>
</dbReference>
<evidence type="ECO:0000256" key="11">
    <source>
        <dbReference type="HAMAP-Rule" id="MF_03018"/>
    </source>
</evidence>
<gene>
    <name evidence="11" type="primary">BNA4</name>
    <name evidence="14" type="ORF">METBISCDRAFT_12787</name>
</gene>
<accession>A0A4P9ZGH0</accession>
<keyword evidence="12" id="KW-0812">Transmembrane</keyword>
<dbReference type="GO" id="GO:0019805">
    <property type="term" value="P:quinolinate biosynthetic process"/>
    <property type="evidence" value="ECO:0007669"/>
    <property type="project" value="UniProtKB-UniRule"/>
</dbReference>
<evidence type="ECO:0000256" key="1">
    <source>
        <dbReference type="ARBA" id="ARBA00001974"/>
    </source>
</evidence>
<comment type="similarity">
    <text evidence="11">Belongs to the aromatic-ring hydroxylase family. KMO subfamily.</text>
</comment>
<evidence type="ECO:0000256" key="9">
    <source>
        <dbReference type="ARBA" id="ARBA00023128"/>
    </source>
</evidence>
<evidence type="ECO:0000256" key="3">
    <source>
        <dbReference type="ARBA" id="ARBA00022642"/>
    </source>
</evidence>
<reference evidence="15" key="1">
    <citation type="journal article" date="2018" name="Nat. Microbiol.">
        <title>Leveraging single-cell genomics to expand the fungal tree of life.</title>
        <authorList>
            <person name="Ahrendt S.R."/>
            <person name="Quandt C.A."/>
            <person name="Ciobanu D."/>
            <person name="Clum A."/>
            <person name="Salamov A."/>
            <person name="Andreopoulos B."/>
            <person name="Cheng J.F."/>
            <person name="Woyke T."/>
            <person name="Pelin A."/>
            <person name="Henrissat B."/>
            <person name="Reynolds N.K."/>
            <person name="Benny G.L."/>
            <person name="Smith M.E."/>
            <person name="James T.Y."/>
            <person name="Grigoriev I.V."/>
        </authorList>
    </citation>
    <scope>NUCLEOTIDE SEQUENCE [LARGE SCALE GENOMIC DNA]</scope>
    <source>
        <strain evidence="15">Baker2002</strain>
    </source>
</reference>
<evidence type="ECO:0000313" key="14">
    <source>
        <dbReference type="EMBL" id="RKP32065.1"/>
    </source>
</evidence>
<evidence type="ECO:0000256" key="5">
    <source>
        <dbReference type="ARBA" id="ARBA00022827"/>
    </source>
</evidence>
<dbReference type="Pfam" id="PF01494">
    <property type="entry name" value="FAD_binding_3"/>
    <property type="match status" value="1"/>
</dbReference>
<comment type="catalytic activity">
    <reaction evidence="10 11">
        <text>L-kynurenine + NADPH + O2 + H(+) = 3-hydroxy-L-kynurenine + NADP(+) + H2O</text>
        <dbReference type="Rhea" id="RHEA:20545"/>
        <dbReference type="ChEBI" id="CHEBI:15377"/>
        <dbReference type="ChEBI" id="CHEBI:15378"/>
        <dbReference type="ChEBI" id="CHEBI:15379"/>
        <dbReference type="ChEBI" id="CHEBI:57783"/>
        <dbReference type="ChEBI" id="CHEBI:57959"/>
        <dbReference type="ChEBI" id="CHEBI:58125"/>
        <dbReference type="ChEBI" id="CHEBI:58349"/>
        <dbReference type="EC" id="1.14.13.9"/>
    </reaction>
</comment>
<dbReference type="PRINTS" id="PR00420">
    <property type="entry name" value="RNGMNOXGNASE"/>
</dbReference>
<comment type="cofactor">
    <cofactor evidence="1 11">
        <name>FAD</name>
        <dbReference type="ChEBI" id="CHEBI:57692"/>
    </cofactor>
</comment>
<sequence length="464" mass="52188">MPESVAIVGAGLVGCVAALGLSAKGYDVSVYEMRKDPRTDAASGKNMRSINLAVSDRGIRALHYIDSAMANRVLRNVIPMTGRMIHDATGIRQELQPYGLFGESIKSIDRLLLNRALLDELDRRDIAVHFGHKIVDMSSVSVDAPVALDFLTAGERRTYTYDYVVGADGAYSQSRYLMQKTMRMDYFQKYVAQQYLELYIPPADSMDAAGGVPRYSLDPNHLHIWPRKEYMLIALANHDGSFTVTFFCTWALIEALHTADAFLTFFRLSFPDAYTLIGEEALRQAHRHQPRGALMQLAVSPFASPNRRSVLIGDAAHSMVPFYGQGMNCGFEDVHVLMKLLDDSDDLKEALARYTPARKDDVDTICRLAYENYRNMSAQVLDPLYLLRKKIDYVFGKYANGRLFPWIPMYTMISFRGDIRYSDAERIEKRQAGILAFLLWAGAGGIAVLAAGFSAHWFRTLSRH</sequence>
<keyword evidence="2 11" id="KW-0285">Flavoprotein</keyword>
<keyword evidence="11 12" id="KW-0472">Membrane</keyword>
<keyword evidence="5 11" id="KW-0274">FAD</keyword>
<evidence type="ECO:0000256" key="4">
    <source>
        <dbReference type="ARBA" id="ARBA00022787"/>
    </source>
</evidence>
<dbReference type="AlphaFoldDB" id="A0A4P9ZGH0"/>
<dbReference type="GO" id="GO:0070189">
    <property type="term" value="P:kynurenine metabolic process"/>
    <property type="evidence" value="ECO:0007669"/>
    <property type="project" value="TreeGrafter"/>
</dbReference>
<dbReference type="GO" id="GO:0043420">
    <property type="term" value="P:anthranilate metabolic process"/>
    <property type="evidence" value="ECO:0007669"/>
    <property type="project" value="UniProtKB-UniRule"/>
</dbReference>
<comment type="function">
    <text evidence="11">Catalyzes the hydroxylation of L-kynurenine (L-Kyn) to form 3-hydroxy-L-kynurenine (L-3OHKyn). Required for synthesis of quinolinic acid.</text>
</comment>
<dbReference type="GO" id="GO:0006569">
    <property type="term" value="P:L-tryptophan catabolic process"/>
    <property type="evidence" value="ECO:0007669"/>
    <property type="project" value="UniProtKB-UniRule"/>
</dbReference>
<dbReference type="GO" id="GO:0005741">
    <property type="term" value="C:mitochondrial outer membrane"/>
    <property type="evidence" value="ECO:0007669"/>
    <property type="project" value="UniProtKB-SubCell"/>
</dbReference>
<dbReference type="Proteomes" id="UP000268321">
    <property type="component" value="Unassembled WGS sequence"/>
</dbReference>
<comment type="pathway">
    <text evidence="11">Cofactor biosynthesis; NAD(+) biosynthesis; quinolinate from L-kynurenine: step 1/3.</text>
</comment>